<evidence type="ECO:0000256" key="2">
    <source>
        <dbReference type="ARBA" id="ARBA00004123"/>
    </source>
</evidence>
<gene>
    <name evidence="13" type="ORF">M6B38_172525</name>
</gene>
<dbReference type="InterPro" id="IPR003311">
    <property type="entry name" value="AUX_IAA"/>
</dbReference>
<organism evidence="13 14">
    <name type="scientific">Iris pallida</name>
    <name type="common">Sweet iris</name>
    <dbReference type="NCBI Taxonomy" id="29817"/>
    <lineage>
        <taxon>Eukaryota</taxon>
        <taxon>Viridiplantae</taxon>
        <taxon>Streptophyta</taxon>
        <taxon>Embryophyta</taxon>
        <taxon>Tracheophyta</taxon>
        <taxon>Spermatophyta</taxon>
        <taxon>Magnoliopsida</taxon>
        <taxon>Liliopsida</taxon>
        <taxon>Asparagales</taxon>
        <taxon>Iridaceae</taxon>
        <taxon>Iridoideae</taxon>
        <taxon>Irideae</taxon>
        <taxon>Iris</taxon>
    </lineage>
</organism>
<keyword evidence="5 10" id="KW-0678">Repressor</keyword>
<feature type="compositionally biased region" description="Acidic residues" evidence="11">
    <location>
        <begin position="317"/>
        <end position="327"/>
    </location>
</feature>
<keyword evidence="14" id="KW-1185">Reference proteome</keyword>
<dbReference type="PROSITE" id="PS51745">
    <property type="entry name" value="PB1"/>
    <property type="match status" value="1"/>
</dbReference>
<evidence type="ECO:0000313" key="14">
    <source>
        <dbReference type="Proteomes" id="UP001140949"/>
    </source>
</evidence>
<evidence type="ECO:0000256" key="6">
    <source>
        <dbReference type="ARBA" id="ARBA00023015"/>
    </source>
</evidence>
<evidence type="ECO:0000256" key="4">
    <source>
        <dbReference type="ARBA" id="ARBA00011726"/>
    </source>
</evidence>
<dbReference type="GO" id="GO:0009734">
    <property type="term" value="P:auxin-activated signaling pathway"/>
    <property type="evidence" value="ECO:0007669"/>
    <property type="project" value="UniProtKB-UniRule"/>
</dbReference>
<dbReference type="AlphaFoldDB" id="A0AAX6ET50"/>
<proteinExistence type="inferred from homology"/>
<comment type="function">
    <text evidence="1 10">Aux/IAA proteins are short-lived transcriptional factors that function as repressors of early auxin response genes at low auxin concentrations.</text>
</comment>
<dbReference type="GO" id="GO:0006355">
    <property type="term" value="P:regulation of DNA-templated transcription"/>
    <property type="evidence" value="ECO:0007669"/>
    <property type="project" value="InterPro"/>
</dbReference>
<feature type="compositionally biased region" description="Basic and acidic residues" evidence="11">
    <location>
        <begin position="307"/>
        <end position="316"/>
    </location>
</feature>
<evidence type="ECO:0000256" key="10">
    <source>
        <dbReference type="RuleBase" id="RU004549"/>
    </source>
</evidence>
<dbReference type="Pfam" id="PF02309">
    <property type="entry name" value="AUX_IAA"/>
    <property type="match status" value="1"/>
</dbReference>
<evidence type="ECO:0000256" key="9">
    <source>
        <dbReference type="ARBA" id="ARBA00023294"/>
    </source>
</evidence>
<feature type="region of interest" description="Disordered" evidence="11">
    <location>
        <begin position="303"/>
        <end position="327"/>
    </location>
</feature>
<dbReference type="GO" id="GO:0005634">
    <property type="term" value="C:nucleus"/>
    <property type="evidence" value="ECO:0007669"/>
    <property type="project" value="UniProtKB-SubCell"/>
</dbReference>
<keyword evidence="7 10" id="KW-0804">Transcription</keyword>
<dbReference type="PANTHER" id="PTHR31734:SF120">
    <property type="entry name" value="AUXIN-RESPONSIVE PROTEIN IAA25"/>
    <property type="match status" value="1"/>
</dbReference>
<comment type="similarity">
    <text evidence="3 10">Belongs to the Aux/IAA family.</text>
</comment>
<dbReference type="Gene3D" id="3.10.20.90">
    <property type="entry name" value="Phosphatidylinositol 3-kinase Catalytic Subunit, Chain A, domain 1"/>
    <property type="match status" value="1"/>
</dbReference>
<dbReference type="EMBL" id="JANAVB010034019">
    <property type="protein sequence ID" value="KAJ6807250.1"/>
    <property type="molecule type" value="Genomic_DNA"/>
</dbReference>
<feature type="domain" description="PB1" evidence="12">
    <location>
        <begin position="209"/>
        <end position="303"/>
    </location>
</feature>
<keyword evidence="9 10" id="KW-0927">Auxin signaling pathway</keyword>
<evidence type="ECO:0000313" key="13">
    <source>
        <dbReference type="EMBL" id="KAJ6807250.1"/>
    </source>
</evidence>
<evidence type="ECO:0000256" key="11">
    <source>
        <dbReference type="SAM" id="MobiDB-lite"/>
    </source>
</evidence>
<evidence type="ECO:0000256" key="3">
    <source>
        <dbReference type="ARBA" id="ARBA00006728"/>
    </source>
</evidence>
<reference evidence="13" key="2">
    <citation type="submission" date="2023-04" db="EMBL/GenBank/DDBJ databases">
        <authorList>
            <person name="Bruccoleri R.E."/>
            <person name="Oakeley E.J."/>
            <person name="Faust A.-M."/>
            <person name="Dessus-Babus S."/>
            <person name="Altorfer M."/>
            <person name="Burckhardt D."/>
            <person name="Oertli M."/>
            <person name="Naumann U."/>
            <person name="Petersen F."/>
            <person name="Wong J."/>
        </authorList>
    </citation>
    <scope>NUCLEOTIDE SEQUENCE</scope>
    <source>
        <strain evidence="13">GSM-AAB239-AS_SAM_17_03QT</strain>
        <tissue evidence="13">Leaf</tissue>
    </source>
</reference>
<accession>A0AAX6ET50</accession>
<evidence type="ECO:0000256" key="1">
    <source>
        <dbReference type="ARBA" id="ARBA00002159"/>
    </source>
</evidence>
<feature type="region of interest" description="Disordered" evidence="11">
    <location>
        <begin position="174"/>
        <end position="199"/>
    </location>
</feature>
<reference evidence="13" key="1">
    <citation type="journal article" date="2023" name="GigaByte">
        <title>Genome assembly of the bearded iris, Iris pallida Lam.</title>
        <authorList>
            <person name="Bruccoleri R.E."/>
            <person name="Oakeley E.J."/>
            <person name="Faust A.M.E."/>
            <person name="Altorfer M."/>
            <person name="Dessus-Babus S."/>
            <person name="Burckhardt D."/>
            <person name="Oertli M."/>
            <person name="Naumann U."/>
            <person name="Petersen F."/>
            <person name="Wong J."/>
        </authorList>
    </citation>
    <scope>NUCLEOTIDE SEQUENCE</scope>
    <source>
        <strain evidence="13">GSM-AAB239-AS_SAM_17_03QT</strain>
    </source>
</reference>
<evidence type="ECO:0000256" key="8">
    <source>
        <dbReference type="ARBA" id="ARBA00023242"/>
    </source>
</evidence>
<dbReference type="InterPro" id="IPR033389">
    <property type="entry name" value="AUX/IAA_dom"/>
</dbReference>
<keyword evidence="8 10" id="KW-0539">Nucleus</keyword>
<comment type="subunit">
    <text evidence="4 10">Homodimers and heterodimers.</text>
</comment>
<dbReference type="PANTHER" id="PTHR31734">
    <property type="entry name" value="AUXIN-RESPONSIVE PROTEIN IAA17"/>
    <property type="match status" value="1"/>
</dbReference>
<dbReference type="SUPFAM" id="SSF54277">
    <property type="entry name" value="CAD &amp; PB1 domains"/>
    <property type="match status" value="1"/>
</dbReference>
<protein>
    <recommendedName>
        <fullName evidence="10">Auxin-responsive protein</fullName>
    </recommendedName>
</protein>
<comment type="subcellular location">
    <subcellularLocation>
        <location evidence="2 10">Nucleus</location>
    </subcellularLocation>
</comment>
<name>A0AAX6ET50_IRIPA</name>
<evidence type="ECO:0000256" key="7">
    <source>
        <dbReference type="ARBA" id="ARBA00023163"/>
    </source>
</evidence>
<dbReference type="InterPro" id="IPR053793">
    <property type="entry name" value="PB1-like"/>
</dbReference>
<evidence type="ECO:0000259" key="12">
    <source>
        <dbReference type="PROSITE" id="PS51745"/>
    </source>
</evidence>
<dbReference type="Proteomes" id="UP001140949">
    <property type="component" value="Unassembled WGS sequence"/>
</dbReference>
<keyword evidence="6 10" id="KW-0805">Transcription regulation</keyword>
<comment type="caution">
    <text evidence="13">The sequence shown here is derived from an EMBL/GenBank/DDBJ whole genome shotgun (WGS) entry which is preliminary data.</text>
</comment>
<feature type="region of interest" description="Disordered" evidence="11">
    <location>
        <begin position="142"/>
        <end position="162"/>
    </location>
</feature>
<sequence length="327" mass="36204">MKSILVDMHATKELQARGGGEWLHKHKEDAGSQPNYLELRLGVTSRDGCAGTDVVAVSSSRPELSLARSSAGPKLMFLTNLEDGFNSTAPPPPSAAGTKRYWLPEAAATAAACGGFVHPWSLAARQQKAAFEQAHHISCSNPSSSTASRFVAPPTPPTVGWPPVRAFRRNIVGSQTTRPEMNGEKEAKKPKVSREEEDTARVAAEARATLFVKVNMEGFAVGRKINLKAHHSYDSLSRTLQKMFNNFLSANYCNNSTEEEQDDSPTTDYILLYEDHEGDRMLVGDVPWEMFITTVKRLHIAHNPKARKNENKKDQRDDDDDDDRTEQ</sequence>
<evidence type="ECO:0000256" key="5">
    <source>
        <dbReference type="ARBA" id="ARBA00022491"/>
    </source>
</evidence>
<feature type="compositionally biased region" description="Basic and acidic residues" evidence="11">
    <location>
        <begin position="181"/>
        <end position="194"/>
    </location>
</feature>